<dbReference type="RefSeq" id="WP_163282620.1">
    <property type="nucleotide sequence ID" value="NZ_JAAGVY010000001.1"/>
</dbReference>
<dbReference type="EMBL" id="JAAGVY010000001">
    <property type="protein sequence ID" value="NEN21892.1"/>
    <property type="molecule type" value="Genomic_DNA"/>
</dbReference>
<name>A0A7K3WLX3_9FLAO</name>
<evidence type="ECO:0000313" key="1">
    <source>
        <dbReference type="EMBL" id="NEN21892.1"/>
    </source>
</evidence>
<accession>A0A7K3WLX3</accession>
<reference evidence="1 2" key="1">
    <citation type="submission" date="2020-02" db="EMBL/GenBank/DDBJ databases">
        <title>Out from the shadows clarifying the taxonomy of the family Cryomorphaceae and related taxa by utilizing the GTDB taxonomic framework.</title>
        <authorList>
            <person name="Bowman J.P."/>
        </authorList>
    </citation>
    <scope>NUCLEOTIDE SEQUENCE [LARGE SCALE GENOMIC DNA]</scope>
    <source>
        <strain evidence="1 2">QSSC 1-22</strain>
    </source>
</reference>
<evidence type="ECO:0000313" key="2">
    <source>
        <dbReference type="Proteomes" id="UP000486602"/>
    </source>
</evidence>
<dbReference type="AlphaFoldDB" id="A0A7K3WLX3"/>
<proteinExistence type="predicted"/>
<dbReference type="Proteomes" id="UP000486602">
    <property type="component" value="Unassembled WGS sequence"/>
</dbReference>
<gene>
    <name evidence="1" type="ORF">G3O08_00040</name>
</gene>
<keyword evidence="2" id="KW-1185">Reference proteome</keyword>
<protein>
    <submittedName>
        <fullName evidence="1">Uncharacterized protein</fullName>
    </submittedName>
</protein>
<organism evidence="1 2">
    <name type="scientific">Cryomorpha ignava</name>
    <dbReference type="NCBI Taxonomy" id="101383"/>
    <lineage>
        <taxon>Bacteria</taxon>
        <taxon>Pseudomonadati</taxon>
        <taxon>Bacteroidota</taxon>
        <taxon>Flavobacteriia</taxon>
        <taxon>Flavobacteriales</taxon>
        <taxon>Cryomorphaceae</taxon>
        <taxon>Cryomorpha</taxon>
    </lineage>
</organism>
<sequence length="67" mass="7943">MLELSKQILQKVSFDRLLFKKELKKSLNWVKPHERLDLKAWCLITFGVIYKDLILEVFESTNLSASF</sequence>
<comment type="caution">
    <text evidence="1">The sequence shown here is derived from an EMBL/GenBank/DDBJ whole genome shotgun (WGS) entry which is preliminary data.</text>
</comment>